<evidence type="ECO:0000256" key="3">
    <source>
        <dbReference type="RuleBase" id="RU003322"/>
    </source>
</evidence>
<dbReference type="EMBL" id="MT631185">
    <property type="protein sequence ID" value="QNO46341.1"/>
    <property type="molecule type" value="Genomic_DNA"/>
</dbReference>
<dbReference type="Gene3D" id="3.90.640.10">
    <property type="entry name" value="Actin, Chain A, domain 4"/>
    <property type="match status" value="1"/>
</dbReference>
<comment type="similarity">
    <text evidence="3">Belongs to the heat shock protein 70 family.</text>
</comment>
<dbReference type="Pfam" id="PF00012">
    <property type="entry name" value="HSP70"/>
    <property type="match status" value="1"/>
</dbReference>
<keyword evidence="1 3" id="KW-0547">Nucleotide-binding</keyword>
<dbReference type="InterPro" id="IPR013126">
    <property type="entry name" value="Hsp_70_fam"/>
</dbReference>
<dbReference type="InterPro" id="IPR043129">
    <property type="entry name" value="ATPase_NBD"/>
</dbReference>
<dbReference type="GO" id="GO:0140662">
    <property type="term" value="F:ATP-dependent protein folding chaperone"/>
    <property type="evidence" value="ECO:0007669"/>
    <property type="project" value="InterPro"/>
</dbReference>
<name>A0A7G9YEA7_9EURY</name>
<protein>
    <submittedName>
        <fullName evidence="5">Chaperone protein DnaK</fullName>
    </submittedName>
</protein>
<dbReference type="Gene3D" id="3.30.420.40">
    <property type="match status" value="2"/>
</dbReference>
<dbReference type="AlphaFoldDB" id="A0A7G9YEA7"/>
<dbReference type="PANTHER" id="PTHR19375">
    <property type="entry name" value="HEAT SHOCK PROTEIN 70KDA"/>
    <property type="match status" value="1"/>
</dbReference>
<evidence type="ECO:0000256" key="1">
    <source>
        <dbReference type="ARBA" id="ARBA00022741"/>
    </source>
</evidence>
<accession>A0A7G9YEA7</accession>
<gene>
    <name evidence="5" type="primary">dnaK</name>
    <name evidence="5" type="ORF">PABHDKJJ_00045</name>
</gene>
<keyword evidence="4" id="KW-0175">Coiled coil</keyword>
<dbReference type="PRINTS" id="PR00301">
    <property type="entry name" value="HEATSHOCK70"/>
</dbReference>
<feature type="coiled-coil region" evidence="4">
    <location>
        <begin position="689"/>
        <end position="716"/>
    </location>
</feature>
<keyword evidence="2 3" id="KW-0067">ATP-binding</keyword>
<dbReference type="GO" id="GO:0005524">
    <property type="term" value="F:ATP binding"/>
    <property type="evidence" value="ECO:0007669"/>
    <property type="project" value="UniProtKB-KW"/>
</dbReference>
<dbReference type="FunFam" id="3.90.640.10:FF:000003">
    <property type="entry name" value="Molecular chaperone DnaK"/>
    <property type="match status" value="1"/>
</dbReference>
<sequence>MIKMVKTRLGIDLGTRNSAAAFVDESGESVIVHFQESETADLKRRYGNEAKHIFPSVVAYDRYGECMHVGEMATRFEGAFWDVKRYLGKSYEEALKEKEKLKHPYTVIRGSDGEAKFKIGEKEVLPEEILSELLKKIKIDAEKHYNRLYGSEIRFDRIKITVPAYFGRNHKIATKRAGEFAGFENIHLIPEPVAAAIACMHAGKFDEDDRYALVFDLGAGTLDIVIVDHRILKKASDEEIEKLKLMDITGNIELGGDDMDSKIVDWVIGELKKDKIDVNDDYIEEIQKKVEQAKIDLSTDLTASIHLDRLGKSITLTREKLEGLISEMPLSGKGQPFLEKCRTELNNGFKNAKIGKDEIDKVLLIGGPTKMPIIRKMIKEEIGDCIIEDHEISPMLCVAEGACLKDIPIIVGKPYGLIKYDQFEEVAKKGVTMPIRKTVTWDILPSETRIPIHIVQEKEHPYYDTIGKEYDILVDPTIGNVQRADITFKLSREEELDITVEYGGSKIELPLKSRKLFKTKESNLMDLLIKEFVGDKSNYNTSYVMVAATHAMLSAVNLSEFMEKSDQGKVKEAKNNLESYFNVVHIHIIRKLSELINEFGITEKNIKEGIDEEVRQRMREIGKALEGRKDFLEVKENMEVLGRVLGDATRRMRWSVEQAKEERVKAKTVLEKGMTVRNQRGDEMPKEVSGRIEDKIAELDRAIVDLETEMKNAVMLERGVDGGNILKVSHLQVELDALLELA</sequence>
<dbReference type="SUPFAM" id="SSF53067">
    <property type="entry name" value="Actin-like ATPase domain"/>
    <property type="match status" value="2"/>
</dbReference>
<evidence type="ECO:0000313" key="5">
    <source>
        <dbReference type="EMBL" id="QNO46341.1"/>
    </source>
</evidence>
<evidence type="ECO:0000256" key="4">
    <source>
        <dbReference type="SAM" id="Coils"/>
    </source>
</evidence>
<dbReference type="PROSITE" id="PS01036">
    <property type="entry name" value="HSP70_3"/>
    <property type="match status" value="1"/>
</dbReference>
<organism evidence="5">
    <name type="scientific">Candidatus Methanogaster sp. ANME-2c ERB4</name>
    <dbReference type="NCBI Taxonomy" id="2759911"/>
    <lineage>
        <taxon>Archaea</taxon>
        <taxon>Methanobacteriati</taxon>
        <taxon>Methanobacteriota</taxon>
        <taxon>Stenosarchaea group</taxon>
        <taxon>Methanomicrobia</taxon>
        <taxon>Methanosarcinales</taxon>
        <taxon>ANME-2 cluster</taxon>
        <taxon>Candidatus Methanogasteraceae</taxon>
        <taxon>Candidatus Methanogaster</taxon>
    </lineage>
</organism>
<evidence type="ECO:0000256" key="2">
    <source>
        <dbReference type="ARBA" id="ARBA00022840"/>
    </source>
</evidence>
<dbReference type="InterPro" id="IPR018181">
    <property type="entry name" value="Heat_shock_70_CS"/>
</dbReference>
<proteinExistence type="inferred from homology"/>
<reference evidence="5" key="1">
    <citation type="submission" date="2020-06" db="EMBL/GenBank/DDBJ databases">
        <title>Unique genomic features of the anaerobic methanotrophic archaea.</title>
        <authorList>
            <person name="Chadwick G.L."/>
            <person name="Skennerton C.T."/>
            <person name="Laso-Perez R."/>
            <person name="Leu A.O."/>
            <person name="Speth D.R."/>
            <person name="Yu H."/>
            <person name="Morgan-Lang C."/>
            <person name="Hatzenpichler R."/>
            <person name="Goudeau D."/>
            <person name="Malmstrom R."/>
            <person name="Brazelton W.J."/>
            <person name="Woyke T."/>
            <person name="Hallam S.J."/>
            <person name="Tyson G.W."/>
            <person name="Wegener G."/>
            <person name="Boetius A."/>
            <person name="Orphan V."/>
        </authorList>
    </citation>
    <scope>NUCLEOTIDE SEQUENCE</scope>
</reference>